<keyword evidence="3 7" id="KW-0238">DNA-binding</keyword>
<gene>
    <name evidence="7" type="ORF">SAMN04487972_10370</name>
</gene>
<evidence type="ECO:0000256" key="2">
    <source>
        <dbReference type="ARBA" id="ARBA00023015"/>
    </source>
</evidence>
<dbReference type="Gene3D" id="1.10.10.60">
    <property type="entry name" value="Homeodomain-like"/>
    <property type="match status" value="1"/>
</dbReference>
<keyword evidence="2" id="KW-0805">Transcription regulation</keyword>
<feature type="domain" description="HTH araC/xylS-type" evidence="6">
    <location>
        <begin position="204"/>
        <end position="301"/>
    </location>
</feature>
<dbReference type="Pfam" id="PF02311">
    <property type="entry name" value="AraC_binding"/>
    <property type="match status" value="1"/>
</dbReference>
<protein>
    <submittedName>
        <fullName evidence="7">AraC-type DNA-binding protein</fullName>
    </submittedName>
</protein>
<dbReference type="PROSITE" id="PS01124">
    <property type="entry name" value="HTH_ARAC_FAMILY_2"/>
    <property type="match status" value="1"/>
</dbReference>
<organism evidence="7 8">
    <name type="scientific">Paracoccus halophilus</name>
    <dbReference type="NCBI Taxonomy" id="376733"/>
    <lineage>
        <taxon>Bacteria</taxon>
        <taxon>Pseudomonadati</taxon>
        <taxon>Pseudomonadota</taxon>
        <taxon>Alphaproteobacteria</taxon>
        <taxon>Rhodobacterales</taxon>
        <taxon>Paracoccaceae</taxon>
        <taxon>Paracoccus</taxon>
    </lineage>
</organism>
<dbReference type="PANTHER" id="PTHR11019:SF159">
    <property type="entry name" value="TRANSCRIPTIONAL REGULATOR-RELATED"/>
    <property type="match status" value="1"/>
</dbReference>
<evidence type="ECO:0000259" key="6">
    <source>
        <dbReference type="PROSITE" id="PS01124"/>
    </source>
</evidence>
<reference evidence="7 8" key="1">
    <citation type="submission" date="2016-10" db="EMBL/GenBank/DDBJ databases">
        <authorList>
            <person name="de Groot N.N."/>
        </authorList>
    </citation>
    <scope>NUCLEOTIDE SEQUENCE [LARGE SCALE GENOMIC DNA]</scope>
    <source>
        <strain evidence="7 8">CGMCC 1.6117</strain>
    </source>
</reference>
<feature type="region of interest" description="Disordered" evidence="5">
    <location>
        <begin position="1"/>
        <end position="20"/>
    </location>
</feature>
<dbReference type="InterPro" id="IPR014710">
    <property type="entry name" value="RmlC-like_jellyroll"/>
</dbReference>
<evidence type="ECO:0000313" key="7">
    <source>
        <dbReference type="EMBL" id="SFA43649.1"/>
    </source>
</evidence>
<dbReference type="InterPro" id="IPR003313">
    <property type="entry name" value="AraC-bd"/>
</dbReference>
<name>A0A1I0SVW9_9RHOB</name>
<dbReference type="Proteomes" id="UP000182312">
    <property type="component" value="Unassembled WGS sequence"/>
</dbReference>
<accession>A0A1I0SVW9</accession>
<dbReference type="GO" id="GO:0003700">
    <property type="term" value="F:DNA-binding transcription factor activity"/>
    <property type="evidence" value="ECO:0007669"/>
    <property type="project" value="InterPro"/>
</dbReference>
<dbReference type="RefSeq" id="WP_217642785.1">
    <property type="nucleotide sequence ID" value="NZ_FOJO01000003.1"/>
</dbReference>
<dbReference type="SMART" id="SM00342">
    <property type="entry name" value="HTH_ARAC"/>
    <property type="match status" value="1"/>
</dbReference>
<evidence type="ECO:0000256" key="5">
    <source>
        <dbReference type="SAM" id="MobiDB-lite"/>
    </source>
</evidence>
<dbReference type="FunFam" id="1.10.10.60:FF:000132">
    <property type="entry name" value="AraC family transcriptional regulator"/>
    <property type="match status" value="1"/>
</dbReference>
<dbReference type="SUPFAM" id="SSF51182">
    <property type="entry name" value="RmlC-like cupins"/>
    <property type="match status" value="1"/>
</dbReference>
<keyword evidence="4" id="KW-0804">Transcription</keyword>
<dbReference type="EMBL" id="FOJO01000003">
    <property type="protein sequence ID" value="SFA43649.1"/>
    <property type="molecule type" value="Genomic_DNA"/>
</dbReference>
<dbReference type="InterPro" id="IPR011051">
    <property type="entry name" value="RmlC_Cupin_sf"/>
</dbReference>
<dbReference type="InterPro" id="IPR018060">
    <property type="entry name" value="HTH_AraC"/>
</dbReference>
<evidence type="ECO:0000256" key="4">
    <source>
        <dbReference type="ARBA" id="ARBA00023163"/>
    </source>
</evidence>
<dbReference type="SUPFAM" id="SSF46689">
    <property type="entry name" value="Homeodomain-like"/>
    <property type="match status" value="1"/>
</dbReference>
<dbReference type="AlphaFoldDB" id="A0A1I0SVW9"/>
<feature type="compositionally biased region" description="Basic and acidic residues" evidence="5">
    <location>
        <begin position="1"/>
        <end position="18"/>
    </location>
</feature>
<dbReference type="PANTHER" id="PTHR11019">
    <property type="entry name" value="HTH-TYPE TRANSCRIPTIONAL REGULATOR NIMR"/>
    <property type="match status" value="1"/>
</dbReference>
<dbReference type="Pfam" id="PF12833">
    <property type="entry name" value="HTH_18"/>
    <property type="match status" value="1"/>
</dbReference>
<dbReference type="Gene3D" id="2.60.120.10">
    <property type="entry name" value="Jelly Rolls"/>
    <property type="match status" value="1"/>
</dbReference>
<evidence type="ECO:0000256" key="1">
    <source>
        <dbReference type="ARBA" id="ARBA00022491"/>
    </source>
</evidence>
<keyword evidence="1" id="KW-0678">Repressor</keyword>
<evidence type="ECO:0000256" key="3">
    <source>
        <dbReference type="ARBA" id="ARBA00023125"/>
    </source>
</evidence>
<proteinExistence type="predicted"/>
<evidence type="ECO:0000313" key="8">
    <source>
        <dbReference type="Proteomes" id="UP000182312"/>
    </source>
</evidence>
<dbReference type="CDD" id="cd06124">
    <property type="entry name" value="cupin_NimR-like_N"/>
    <property type="match status" value="1"/>
</dbReference>
<sequence length="303" mass="33823">MFDREGYLPEHEGQKSNRSDLAVAVPLCQTGMMTTDVAKPPDLDPADIAYVLDPARPILTHGRVIETGRALRSHNHPRGQLLWAMRGVLRVVSNACIWLVPPSHAVWIPPGMEHQVTIESEAELLNIYVDPSITVRKPTRPMPCCAVLLLTPLAREMIRRLGESDTSAPFDDRLLRFCAVLLDELEQLAEAPLNLPGGQDERLSRVTRQLIRHPDDPRQLTELSRDAGASPRTLERLFRAETGLSFRQWRSKLRLLSAIEALNRGDSSTTIAFSMGYSSPSAFIAAFREAFGTTPQRFLRNGS</sequence>
<dbReference type="GO" id="GO:0043565">
    <property type="term" value="F:sequence-specific DNA binding"/>
    <property type="evidence" value="ECO:0007669"/>
    <property type="project" value="InterPro"/>
</dbReference>
<dbReference type="InterPro" id="IPR009057">
    <property type="entry name" value="Homeodomain-like_sf"/>
</dbReference>